<keyword evidence="3" id="KW-0539">Nucleus</keyword>
<keyword evidence="5" id="KW-0853">WD repeat</keyword>
<dbReference type="Proteomes" id="UP001230268">
    <property type="component" value="Unassembled WGS sequence"/>
</dbReference>
<dbReference type="InterPro" id="IPR001680">
    <property type="entry name" value="WD40_rpt"/>
</dbReference>
<evidence type="ECO:0000313" key="8">
    <source>
        <dbReference type="Proteomes" id="UP001230268"/>
    </source>
</evidence>
<dbReference type="InterPro" id="IPR056551">
    <property type="entry name" value="Beta-prop_NOL10_N"/>
</dbReference>
<evidence type="ECO:0000256" key="4">
    <source>
        <dbReference type="ARBA" id="ARBA00029851"/>
    </source>
</evidence>
<feature type="domain" description="Nucleolar protein 10-like N-terminal" evidence="6">
    <location>
        <begin position="200"/>
        <end position="362"/>
    </location>
</feature>
<proteinExistence type="predicted"/>
<evidence type="ECO:0000259" key="6">
    <source>
        <dbReference type="Pfam" id="PF23098"/>
    </source>
</evidence>
<feature type="repeat" description="WD" evidence="5">
    <location>
        <begin position="160"/>
        <end position="194"/>
    </location>
</feature>
<comment type="subcellular location">
    <subcellularLocation>
        <location evidence="1">Nucleus</location>
    </subcellularLocation>
</comment>
<evidence type="ECO:0000313" key="7">
    <source>
        <dbReference type="EMBL" id="KAK1443791.1"/>
    </source>
</evidence>
<keyword evidence="8" id="KW-1185">Reference proteome</keyword>
<dbReference type="InterPro" id="IPR036322">
    <property type="entry name" value="WD40_repeat_dom_sf"/>
</dbReference>
<dbReference type="Pfam" id="PF23098">
    <property type="entry name" value="Beta-prop_NOL10_N"/>
    <property type="match status" value="1"/>
</dbReference>
<dbReference type="SMART" id="SM00320">
    <property type="entry name" value="WD40"/>
    <property type="match status" value="4"/>
</dbReference>
<dbReference type="GO" id="GO:0003723">
    <property type="term" value="F:RNA binding"/>
    <property type="evidence" value="ECO:0007669"/>
    <property type="project" value="TreeGrafter"/>
</dbReference>
<dbReference type="SUPFAM" id="SSF50978">
    <property type="entry name" value="WD40 repeat-like"/>
    <property type="match status" value="1"/>
</dbReference>
<dbReference type="PROSITE" id="PS50082">
    <property type="entry name" value="WD_REPEATS_2"/>
    <property type="match status" value="1"/>
</dbReference>
<dbReference type="InterPro" id="IPR044633">
    <property type="entry name" value="CstF1-like"/>
</dbReference>
<evidence type="ECO:0000256" key="1">
    <source>
        <dbReference type="ARBA" id="ARBA00004123"/>
    </source>
</evidence>
<dbReference type="GO" id="GO:0031124">
    <property type="term" value="P:mRNA 3'-end processing"/>
    <property type="evidence" value="ECO:0007669"/>
    <property type="project" value="InterPro"/>
</dbReference>
<sequence length="431" mass="46809">MDSEKLLFYEALAQQLHDDGLDEVATLMEKTVKVEPNTLLRKDHLYQLFKNTAYLSSRVVAGANSSDPAVESQMNEARLNQILNEVSLPSQLDEAAFKVVSFSDFCNFPTYRPCRCIAESNDASVLAAGGAAGALHVIPTVEADGDTLKRKPNGHSTTKVQGHNESVEAVDFHPRRTIIASGGADCNILVHDINVANGFIHSVSEIQKINDSSPIRCLRFHPCGDFLYAGTGNSIIRLFDLTTKACFTSSQTRRQHQGGGINGCDVLHSGGLVFTAGGDGSVIIWDGKTLDVLNALEDIHGGSPVLCVRCDKYGRYLLSSGHDGSTKVVDIRMMKELISLARPGLNAVRTASDFMYNSGYIATLAVTQSGRKINNDVMVYNMHTGYKEAELSSLVARQNILNIYASRSEMALYILTADATCKVVSFFDPSS</sequence>
<evidence type="ECO:0000256" key="3">
    <source>
        <dbReference type="ARBA" id="ARBA00023242"/>
    </source>
</evidence>
<reference evidence="7" key="1">
    <citation type="submission" date="2023-08" db="EMBL/GenBank/DDBJ databases">
        <title>Draft sequence of the Babesia gibsoni genome.</title>
        <authorList>
            <person name="Yamagishi J.Y."/>
            <person name="Xuan X.X."/>
        </authorList>
    </citation>
    <scope>NUCLEOTIDE SEQUENCE</scope>
    <source>
        <strain evidence="7">Azabu</strain>
    </source>
</reference>
<dbReference type="EMBL" id="JAVEPI010000002">
    <property type="protein sequence ID" value="KAK1443791.1"/>
    <property type="molecule type" value="Genomic_DNA"/>
</dbReference>
<dbReference type="Pfam" id="PF00400">
    <property type="entry name" value="WD40"/>
    <property type="match status" value="1"/>
</dbReference>
<dbReference type="GO" id="GO:0005848">
    <property type="term" value="C:mRNA cleavage stimulating factor complex"/>
    <property type="evidence" value="ECO:0007669"/>
    <property type="project" value="InterPro"/>
</dbReference>
<gene>
    <name evidence="7" type="ORF">BgAZ_206670</name>
</gene>
<evidence type="ECO:0000256" key="5">
    <source>
        <dbReference type="PROSITE-ProRule" id="PRU00221"/>
    </source>
</evidence>
<dbReference type="AlphaFoldDB" id="A0AAD8PED0"/>
<dbReference type="PANTHER" id="PTHR44133">
    <property type="entry name" value="CLEAVAGE STIMULATION FACTOR SUBUNIT 1"/>
    <property type="match status" value="1"/>
</dbReference>
<keyword evidence="2" id="KW-0507">mRNA processing</keyword>
<name>A0AAD8PED0_BABGI</name>
<comment type="caution">
    <text evidence="7">The sequence shown here is derived from an EMBL/GenBank/DDBJ whole genome shotgun (WGS) entry which is preliminary data.</text>
</comment>
<organism evidence="7 8">
    <name type="scientific">Babesia gibsoni</name>
    <dbReference type="NCBI Taxonomy" id="33632"/>
    <lineage>
        <taxon>Eukaryota</taxon>
        <taxon>Sar</taxon>
        <taxon>Alveolata</taxon>
        <taxon>Apicomplexa</taxon>
        <taxon>Aconoidasida</taxon>
        <taxon>Piroplasmida</taxon>
        <taxon>Babesiidae</taxon>
        <taxon>Babesia</taxon>
    </lineage>
</organism>
<evidence type="ECO:0000256" key="2">
    <source>
        <dbReference type="ARBA" id="ARBA00022664"/>
    </source>
</evidence>
<accession>A0AAD8PED0</accession>
<dbReference type="Gene3D" id="2.130.10.10">
    <property type="entry name" value="YVTN repeat-like/Quinoprotein amine dehydrogenase"/>
    <property type="match status" value="2"/>
</dbReference>
<dbReference type="PANTHER" id="PTHR44133:SF2">
    <property type="entry name" value="CLEAVAGE STIMULATION FACTOR SUBUNIT 1"/>
    <property type="match status" value="1"/>
</dbReference>
<dbReference type="InterPro" id="IPR015943">
    <property type="entry name" value="WD40/YVTN_repeat-like_dom_sf"/>
</dbReference>
<protein>
    <recommendedName>
        <fullName evidence="4">Cleavage stimulation factor 50 kDa subunit</fullName>
    </recommendedName>
</protein>